<sequence length="485" mass="53142">MSQMNRRLFLQGAAAASGAGLLLNGTQASGNFLNANDRVRIAVCGLNGRGSAHISGWMGQENVEIAYLVDPDRNVLERRLKEVTAKANGRYVPKGVADIREALEDKNVDAVSVATPNHWHSLITIWAAQAGKHVYVEKPMSHDVAEGRVAVEAQKKYGVVIQHGTQSRSSASIAGLHEAIQAGKFGRLKVSYGYCCKPRGGIGFKPVSAPPGNLDWNLWRGPAEVDAYNGNLVHYNWHWFWQTGNGDLNNQGTHQLDIARWALDTDQTHPVRAMAIGGRFQWDDQGETPNTMFGMAEYPNGQFVFFNVRNVNYKGYEKQVENEYYFEDGGRIVRNMYYAKGSDKGEKVSVPAGDVTPGGNWGAFISAVRAGDPNMANGNADEAHNACVLGHLMNNSYRLGEEVPFNAKAGQFGDNKLASEHFLRLHEVMHKGVGIPENGANYTVGPVLTFDPKSEKHIGDHAEEANALLQDPNRKGFEVPEASKV</sequence>
<dbReference type="InterPro" id="IPR050463">
    <property type="entry name" value="Gfo/Idh/MocA_oxidrdct_glycsds"/>
</dbReference>
<protein>
    <submittedName>
        <fullName evidence="3">1,5-anhydro-D-fructose reductase</fullName>
        <ecNumber evidence="3">1.1.1.292</ecNumber>
    </submittedName>
</protein>
<dbReference type="Gene3D" id="3.30.360.10">
    <property type="entry name" value="Dihydrodipicolinate Reductase, domain 2"/>
    <property type="match status" value="1"/>
</dbReference>
<dbReference type="PROSITE" id="PS51318">
    <property type="entry name" value="TAT"/>
    <property type="match status" value="1"/>
</dbReference>
<dbReference type="EC" id="1.1.1.292" evidence="3"/>
<keyword evidence="3" id="KW-0560">Oxidoreductase</keyword>
<dbReference type="KEGG" id="lcre:Pla8534_27930"/>
<dbReference type="InterPro" id="IPR043906">
    <property type="entry name" value="Gfo/Idh/MocA_OxRdtase_bact_C"/>
</dbReference>
<accession>A0A518DT35</accession>
<dbReference type="PANTHER" id="PTHR43818">
    <property type="entry name" value="BCDNA.GH03377"/>
    <property type="match status" value="1"/>
</dbReference>
<dbReference type="EMBL" id="CP036433">
    <property type="protein sequence ID" value="QDU94984.1"/>
    <property type="molecule type" value="Genomic_DNA"/>
</dbReference>
<dbReference type="AlphaFoldDB" id="A0A518DT35"/>
<evidence type="ECO:0000259" key="2">
    <source>
        <dbReference type="Pfam" id="PF19051"/>
    </source>
</evidence>
<proteinExistence type="predicted"/>
<dbReference type="GO" id="GO:0000166">
    <property type="term" value="F:nucleotide binding"/>
    <property type="evidence" value="ECO:0007669"/>
    <property type="project" value="InterPro"/>
</dbReference>
<evidence type="ECO:0000313" key="4">
    <source>
        <dbReference type="Proteomes" id="UP000317648"/>
    </source>
</evidence>
<dbReference type="Gene3D" id="3.40.50.720">
    <property type="entry name" value="NAD(P)-binding Rossmann-like Domain"/>
    <property type="match status" value="1"/>
</dbReference>
<evidence type="ECO:0000259" key="1">
    <source>
        <dbReference type="Pfam" id="PF01408"/>
    </source>
</evidence>
<dbReference type="InterPro" id="IPR000683">
    <property type="entry name" value="Gfo/Idh/MocA-like_OxRdtase_N"/>
</dbReference>
<organism evidence="3 4">
    <name type="scientific">Lignipirellula cremea</name>
    <dbReference type="NCBI Taxonomy" id="2528010"/>
    <lineage>
        <taxon>Bacteria</taxon>
        <taxon>Pseudomonadati</taxon>
        <taxon>Planctomycetota</taxon>
        <taxon>Planctomycetia</taxon>
        <taxon>Pirellulales</taxon>
        <taxon>Pirellulaceae</taxon>
        <taxon>Lignipirellula</taxon>
    </lineage>
</organism>
<dbReference type="GO" id="GO:0033712">
    <property type="term" value="F:1,5-anhydro-D-fructose reductase (1,5-anhydro-D-mannitol-forming) activity"/>
    <property type="evidence" value="ECO:0007669"/>
    <property type="project" value="UniProtKB-EC"/>
</dbReference>
<dbReference type="Proteomes" id="UP000317648">
    <property type="component" value="Chromosome"/>
</dbReference>
<dbReference type="Pfam" id="PF19051">
    <property type="entry name" value="GFO_IDH_MocA_C2"/>
    <property type="match status" value="1"/>
</dbReference>
<evidence type="ECO:0000313" key="3">
    <source>
        <dbReference type="EMBL" id="QDU94984.1"/>
    </source>
</evidence>
<dbReference type="InterPro" id="IPR036291">
    <property type="entry name" value="NAD(P)-bd_dom_sf"/>
</dbReference>
<name>A0A518DT35_9BACT</name>
<dbReference type="Pfam" id="PF01408">
    <property type="entry name" value="GFO_IDH_MocA"/>
    <property type="match status" value="1"/>
</dbReference>
<gene>
    <name evidence="3" type="primary">afr_5</name>
    <name evidence="3" type="ORF">Pla8534_27930</name>
</gene>
<dbReference type="PANTHER" id="PTHR43818:SF5">
    <property type="entry name" value="OXIDOREDUCTASE FAMILY PROTEIN"/>
    <property type="match status" value="1"/>
</dbReference>
<feature type="domain" description="Gfo/Idh/MocA-like oxidoreductase bacterial type C-terminal" evidence="2">
    <location>
        <begin position="210"/>
        <end position="419"/>
    </location>
</feature>
<dbReference type="SUPFAM" id="SSF51735">
    <property type="entry name" value="NAD(P)-binding Rossmann-fold domains"/>
    <property type="match status" value="1"/>
</dbReference>
<dbReference type="InterPro" id="IPR006311">
    <property type="entry name" value="TAT_signal"/>
</dbReference>
<feature type="domain" description="Gfo/Idh/MocA-like oxidoreductase N-terminal" evidence="1">
    <location>
        <begin position="39"/>
        <end position="164"/>
    </location>
</feature>
<dbReference type="SUPFAM" id="SSF55347">
    <property type="entry name" value="Glyceraldehyde-3-phosphate dehydrogenase-like, C-terminal domain"/>
    <property type="match status" value="1"/>
</dbReference>
<keyword evidence="4" id="KW-1185">Reference proteome</keyword>
<reference evidence="3 4" key="1">
    <citation type="submission" date="2019-02" db="EMBL/GenBank/DDBJ databases">
        <title>Deep-cultivation of Planctomycetes and their phenomic and genomic characterization uncovers novel biology.</title>
        <authorList>
            <person name="Wiegand S."/>
            <person name="Jogler M."/>
            <person name="Boedeker C."/>
            <person name="Pinto D."/>
            <person name="Vollmers J."/>
            <person name="Rivas-Marin E."/>
            <person name="Kohn T."/>
            <person name="Peeters S.H."/>
            <person name="Heuer A."/>
            <person name="Rast P."/>
            <person name="Oberbeckmann S."/>
            <person name="Bunk B."/>
            <person name="Jeske O."/>
            <person name="Meyerdierks A."/>
            <person name="Storesund J.E."/>
            <person name="Kallscheuer N."/>
            <person name="Luecker S."/>
            <person name="Lage O.M."/>
            <person name="Pohl T."/>
            <person name="Merkel B.J."/>
            <person name="Hornburger P."/>
            <person name="Mueller R.-W."/>
            <person name="Bruemmer F."/>
            <person name="Labrenz M."/>
            <person name="Spormann A.M."/>
            <person name="Op den Camp H."/>
            <person name="Overmann J."/>
            <person name="Amann R."/>
            <person name="Jetten M.S.M."/>
            <person name="Mascher T."/>
            <person name="Medema M.H."/>
            <person name="Devos D.P."/>
            <person name="Kaster A.-K."/>
            <person name="Ovreas L."/>
            <person name="Rohde M."/>
            <person name="Galperin M.Y."/>
            <person name="Jogler C."/>
        </authorList>
    </citation>
    <scope>NUCLEOTIDE SEQUENCE [LARGE SCALE GENOMIC DNA]</scope>
    <source>
        <strain evidence="3 4">Pla85_3_4</strain>
    </source>
</reference>
<dbReference type="OrthoDB" id="9788246at2"/>